<proteinExistence type="predicted"/>
<evidence type="ECO:0000313" key="13">
    <source>
        <dbReference type="Proteomes" id="UP000325440"/>
    </source>
</evidence>
<gene>
    <name evidence="12" type="ORF">CINCED_3A013482</name>
</gene>
<reference evidence="12 13" key="1">
    <citation type="submission" date="2019-08" db="EMBL/GenBank/DDBJ databases">
        <authorList>
            <person name="Alioto T."/>
            <person name="Alioto T."/>
            <person name="Gomez Garrido J."/>
        </authorList>
    </citation>
    <scope>NUCLEOTIDE SEQUENCE [LARGE SCALE GENOMIC DNA]</scope>
</reference>
<dbReference type="PROSITE" id="PS50835">
    <property type="entry name" value="IG_LIKE"/>
    <property type="match status" value="5"/>
</dbReference>
<keyword evidence="6" id="KW-0325">Glycoprotein</keyword>
<evidence type="ECO:0000313" key="12">
    <source>
        <dbReference type="EMBL" id="VVC36584.1"/>
    </source>
</evidence>
<feature type="chain" id="PRO_5022972591" description="Ig-like domain-containing protein" evidence="10">
    <location>
        <begin position="24"/>
        <end position="812"/>
    </location>
</feature>
<dbReference type="InterPro" id="IPR013783">
    <property type="entry name" value="Ig-like_fold"/>
</dbReference>
<dbReference type="Gene3D" id="2.60.40.10">
    <property type="entry name" value="Immunoglobulins"/>
    <property type="match status" value="5"/>
</dbReference>
<evidence type="ECO:0000256" key="2">
    <source>
        <dbReference type="ARBA" id="ARBA00022692"/>
    </source>
</evidence>
<evidence type="ECO:0000256" key="10">
    <source>
        <dbReference type="SAM" id="SignalP"/>
    </source>
</evidence>
<keyword evidence="10" id="KW-0732">Signal</keyword>
<dbReference type="PANTHER" id="PTHR11640:SF31">
    <property type="entry name" value="IRREGULAR CHIASM C-ROUGHEST PROTEIN-RELATED"/>
    <property type="match status" value="1"/>
</dbReference>
<dbReference type="AlphaFoldDB" id="A0A5E4N2R8"/>
<dbReference type="CDD" id="cd00096">
    <property type="entry name" value="Ig"/>
    <property type="match status" value="2"/>
</dbReference>
<dbReference type="EMBL" id="CABPRJ010001434">
    <property type="protein sequence ID" value="VVC36584.1"/>
    <property type="molecule type" value="Genomic_DNA"/>
</dbReference>
<keyword evidence="7" id="KW-0393">Immunoglobulin domain</keyword>
<dbReference type="Proteomes" id="UP000325440">
    <property type="component" value="Unassembled WGS sequence"/>
</dbReference>
<evidence type="ECO:0000256" key="7">
    <source>
        <dbReference type="ARBA" id="ARBA00023319"/>
    </source>
</evidence>
<dbReference type="InterPro" id="IPR003599">
    <property type="entry name" value="Ig_sub"/>
</dbReference>
<evidence type="ECO:0000256" key="8">
    <source>
        <dbReference type="SAM" id="MobiDB-lite"/>
    </source>
</evidence>
<evidence type="ECO:0000256" key="9">
    <source>
        <dbReference type="SAM" id="Phobius"/>
    </source>
</evidence>
<dbReference type="Pfam" id="PF07686">
    <property type="entry name" value="V-set"/>
    <property type="match status" value="1"/>
</dbReference>
<dbReference type="GO" id="GO:0098609">
    <property type="term" value="P:cell-cell adhesion"/>
    <property type="evidence" value="ECO:0007669"/>
    <property type="project" value="TreeGrafter"/>
</dbReference>
<dbReference type="InterPro" id="IPR007110">
    <property type="entry name" value="Ig-like_dom"/>
</dbReference>
<keyword evidence="3 9" id="KW-1133">Transmembrane helix</keyword>
<dbReference type="Pfam" id="PF13927">
    <property type="entry name" value="Ig_3"/>
    <property type="match status" value="2"/>
</dbReference>
<dbReference type="InterPro" id="IPR013106">
    <property type="entry name" value="Ig_V-set"/>
</dbReference>
<feature type="transmembrane region" description="Helical" evidence="9">
    <location>
        <begin position="512"/>
        <end position="535"/>
    </location>
</feature>
<evidence type="ECO:0000256" key="4">
    <source>
        <dbReference type="ARBA" id="ARBA00023136"/>
    </source>
</evidence>
<dbReference type="SUPFAM" id="SSF48726">
    <property type="entry name" value="Immunoglobulin"/>
    <property type="match status" value="5"/>
</dbReference>
<evidence type="ECO:0000256" key="6">
    <source>
        <dbReference type="ARBA" id="ARBA00023180"/>
    </source>
</evidence>
<feature type="domain" description="Ig-like" evidence="11">
    <location>
        <begin position="239"/>
        <end position="322"/>
    </location>
</feature>
<feature type="signal peptide" evidence="10">
    <location>
        <begin position="1"/>
        <end position="23"/>
    </location>
</feature>
<feature type="region of interest" description="Disordered" evidence="8">
    <location>
        <begin position="587"/>
        <end position="648"/>
    </location>
</feature>
<comment type="subcellular location">
    <subcellularLocation>
        <location evidence="1">Membrane</location>
        <topology evidence="1">Single-pass type I membrane protein</topology>
    </subcellularLocation>
</comment>
<dbReference type="InterPro" id="IPR036179">
    <property type="entry name" value="Ig-like_dom_sf"/>
</dbReference>
<evidence type="ECO:0000256" key="3">
    <source>
        <dbReference type="ARBA" id="ARBA00022989"/>
    </source>
</evidence>
<keyword evidence="4 9" id="KW-0472">Membrane</keyword>
<evidence type="ECO:0000259" key="11">
    <source>
        <dbReference type="PROSITE" id="PS50835"/>
    </source>
</evidence>
<feature type="domain" description="Ig-like" evidence="11">
    <location>
        <begin position="327"/>
        <end position="405"/>
    </location>
</feature>
<dbReference type="Pfam" id="PF08205">
    <property type="entry name" value="C2-set_2"/>
    <property type="match status" value="1"/>
</dbReference>
<evidence type="ECO:0000256" key="5">
    <source>
        <dbReference type="ARBA" id="ARBA00023157"/>
    </source>
</evidence>
<dbReference type="GO" id="GO:0005886">
    <property type="term" value="C:plasma membrane"/>
    <property type="evidence" value="ECO:0007669"/>
    <property type="project" value="TreeGrafter"/>
</dbReference>
<protein>
    <recommendedName>
        <fullName evidence="11">Ig-like domain-containing protein</fullName>
    </recommendedName>
</protein>
<dbReference type="SMART" id="SM00408">
    <property type="entry name" value="IGc2"/>
    <property type="match status" value="4"/>
</dbReference>
<evidence type="ECO:0000256" key="1">
    <source>
        <dbReference type="ARBA" id="ARBA00004479"/>
    </source>
</evidence>
<dbReference type="InterPro" id="IPR013162">
    <property type="entry name" value="CD80_C2-set"/>
</dbReference>
<keyword evidence="13" id="KW-1185">Reference proteome</keyword>
<feature type="domain" description="Ig-like" evidence="11">
    <location>
        <begin position="117"/>
        <end position="232"/>
    </location>
</feature>
<dbReference type="InterPro" id="IPR051275">
    <property type="entry name" value="Cell_adhesion_signaling"/>
</dbReference>
<dbReference type="GO" id="GO:0005911">
    <property type="term" value="C:cell-cell junction"/>
    <property type="evidence" value="ECO:0007669"/>
    <property type="project" value="TreeGrafter"/>
</dbReference>
<dbReference type="SMART" id="SM00409">
    <property type="entry name" value="IG"/>
    <property type="match status" value="5"/>
</dbReference>
<feature type="compositionally biased region" description="Polar residues" evidence="8">
    <location>
        <begin position="587"/>
        <end position="610"/>
    </location>
</feature>
<organism evidence="12 13">
    <name type="scientific">Cinara cedri</name>
    <dbReference type="NCBI Taxonomy" id="506608"/>
    <lineage>
        <taxon>Eukaryota</taxon>
        <taxon>Metazoa</taxon>
        <taxon>Ecdysozoa</taxon>
        <taxon>Arthropoda</taxon>
        <taxon>Hexapoda</taxon>
        <taxon>Insecta</taxon>
        <taxon>Pterygota</taxon>
        <taxon>Neoptera</taxon>
        <taxon>Paraneoptera</taxon>
        <taxon>Hemiptera</taxon>
        <taxon>Sternorrhyncha</taxon>
        <taxon>Aphidomorpha</taxon>
        <taxon>Aphidoidea</taxon>
        <taxon>Aphididae</taxon>
        <taxon>Lachninae</taxon>
        <taxon>Cinara</taxon>
    </lineage>
</organism>
<dbReference type="PANTHER" id="PTHR11640">
    <property type="entry name" value="NEPHRIN"/>
    <property type="match status" value="1"/>
</dbReference>
<dbReference type="InterPro" id="IPR003598">
    <property type="entry name" value="Ig_sub2"/>
</dbReference>
<feature type="domain" description="Ig-like" evidence="11">
    <location>
        <begin position="26"/>
        <end position="109"/>
    </location>
</feature>
<dbReference type="GO" id="GO:0050839">
    <property type="term" value="F:cell adhesion molecule binding"/>
    <property type="evidence" value="ECO:0007669"/>
    <property type="project" value="TreeGrafter"/>
</dbReference>
<keyword evidence="5" id="KW-1015">Disulfide bond</keyword>
<keyword evidence="2 9" id="KW-0812">Transmembrane</keyword>
<feature type="domain" description="Ig-like" evidence="11">
    <location>
        <begin position="430"/>
        <end position="505"/>
    </location>
</feature>
<sequence>MRRLKMTMFYMWLLVADISKVSSFEQSFDIEPEDKSVVVDKAATLPCKVSNLAGQLQWTKDDFALGTNRNLSYHGYPRYTMTGNDEMGEYNLKLDPVTLDDEGVYQCQVGTGKRDEPAIRSKKATLTVLVPPDHPRILQGEIVYTTEDVPLELECVSEGGKPPAELTWTDGSGNPIVDGIKTYIEAMSIDPRRSLTKSVLTITPKMEHHNTTIRCHAHNKGSEHKKLHAKITMNVKYAPKIELVMIGSPKKLVEGMNIQFLCKTKANPADVVYKWFVNDQVVLSEESNEMWLMNISRRLHHSYVKCEAQNSVGKAEVQQRLSMLYKPIFRNKPESLQAEPGSTVKLSCDVDSNPPPTVEWTNEKTKKVVSTSSNLTLYSVGPKNAGVYHCKTTTQGFGELHAEVSVILRTAPVIESPAVQFSYLFMPAHLECFARSVPPPERMIWSFQGNVIGTPYDSSHYTVVEDLIENGMRSTLTVKNIREDQFGYYNCTASNYYGSDSMMIKLIKKYDLMMLVAVVCASSGMVVIFIIMMIAKLMHNRNKNAIKKADLGAESDCTDNKQNAAAIRDSDVSSNVSDIKVETGTGSSLSNYPYNGDNDSTTGGPDSTTAAADGDNHHRSASPRSEHGLPLAGPVQLDHSRLTPGQPEHRPISMIHHPLAENDYANPMNYVVYNNNITDRPISSSNGYIAADRLYDLNPMPQSSLMTTSLVGPPVSLTNGISAATRTSGGDPATTLQYSAAYRNPYLRQSSSAQWLGHNQRQPYDGRPDPPPYGAIRTARNSTGAAATAAVPTAGPNYHIGMAKRQTLATHV</sequence>
<accession>A0A5E4N2R8</accession>
<name>A0A5E4N2R8_9HEMI</name>